<organism evidence="2 3">
    <name type="scientific">Streptomyces polyasparticus</name>
    <dbReference type="NCBI Taxonomy" id="2767826"/>
    <lineage>
        <taxon>Bacteria</taxon>
        <taxon>Bacillati</taxon>
        <taxon>Actinomycetota</taxon>
        <taxon>Actinomycetes</taxon>
        <taxon>Kitasatosporales</taxon>
        <taxon>Streptomycetaceae</taxon>
        <taxon>Streptomyces</taxon>
    </lineage>
</organism>
<comment type="caution">
    <text evidence="2">The sequence shown here is derived from an EMBL/GenBank/DDBJ whole genome shotgun (WGS) entry which is preliminary data.</text>
</comment>
<protein>
    <recommendedName>
        <fullName evidence="4">Secreted protein</fullName>
    </recommendedName>
</protein>
<feature type="signal peptide" evidence="1">
    <location>
        <begin position="1"/>
        <end position="32"/>
    </location>
</feature>
<gene>
    <name evidence="2" type="ORF">H9Y04_27505</name>
</gene>
<feature type="chain" id="PRO_5045400325" description="Secreted protein" evidence="1">
    <location>
        <begin position="33"/>
        <end position="477"/>
    </location>
</feature>
<reference evidence="2 3" key="1">
    <citation type="submission" date="2020-08" db="EMBL/GenBank/DDBJ databases">
        <title>Genemic of Streptomyces polyaspartic.</title>
        <authorList>
            <person name="Liu W."/>
        </authorList>
    </citation>
    <scope>NUCLEOTIDE SEQUENCE [LARGE SCALE GENOMIC DNA]</scope>
    <source>
        <strain evidence="2 3">TRM66268-LWL</strain>
    </source>
</reference>
<proteinExistence type="predicted"/>
<name>A0ABR7SN66_9ACTN</name>
<dbReference type="EMBL" id="JACTVJ010000013">
    <property type="protein sequence ID" value="MBC9716289.1"/>
    <property type="molecule type" value="Genomic_DNA"/>
</dbReference>
<evidence type="ECO:0000256" key="1">
    <source>
        <dbReference type="SAM" id="SignalP"/>
    </source>
</evidence>
<accession>A0ABR7SN66</accession>
<keyword evidence="3" id="KW-1185">Reference proteome</keyword>
<dbReference type="Proteomes" id="UP000642284">
    <property type="component" value="Unassembled WGS sequence"/>
</dbReference>
<keyword evidence="1" id="KW-0732">Signal</keyword>
<evidence type="ECO:0000313" key="3">
    <source>
        <dbReference type="Proteomes" id="UP000642284"/>
    </source>
</evidence>
<evidence type="ECO:0008006" key="4">
    <source>
        <dbReference type="Google" id="ProtNLM"/>
    </source>
</evidence>
<dbReference type="RefSeq" id="WP_187816727.1">
    <property type="nucleotide sequence ID" value="NZ_JACTVJ010000013.1"/>
</dbReference>
<sequence>MRERRGALRRWLSGAAALAMVTGLMASGSVQAADVPANVTPLNSPAEAAELRLKERRVSATTLAELDSRLPNVGVAEVLASANHPMRPARSGGSCLPDEIKALPVNPLPASGYCWDSGDDYTQRWLPQGVTSSGDADNDGMWGTSKVILSGWKSNDSVFQNYSNMAEADPHGQHLARVAFIDASDPANFRYRWVLLVIPTEGGANFAKAGVQVGGMVWFGDKLIVTAKGEDPSTNALYVFSMRHILQATVNSDVIGRVSGGYSAHGYQYVMPAIGSYGLSAKCGTDTGITCAAHVSLDRSATPDRIVLNEYHPSGTPKLGKLWSYRLAPPSADGMPLVTDSSGFANVTEMFQADMAGAQGSLSYLDPATGKRSWYLPRHRGGIGQWGVYQRRDADGVTTTSCSGHEANAPTACWAAKSQGLSLWWSTKTVWSQTEWAASRVKDDDPKNDWVDETVSGWRDKVIPERVLFSVPLSRMP</sequence>
<evidence type="ECO:0000313" key="2">
    <source>
        <dbReference type="EMBL" id="MBC9716289.1"/>
    </source>
</evidence>